<dbReference type="RefSeq" id="WP_209490098.1">
    <property type="nucleotide sequence ID" value="NZ_JAGGLC010000001.1"/>
</dbReference>
<keyword evidence="3" id="KW-1185">Reference proteome</keyword>
<dbReference type="InterPro" id="IPR035185">
    <property type="entry name" value="DUF5305"/>
</dbReference>
<keyword evidence="1" id="KW-1133">Transmembrane helix</keyword>
<name>A0A8T4GSJ8_9EURY</name>
<proteinExistence type="predicted"/>
<dbReference type="Proteomes" id="UP000823736">
    <property type="component" value="Unassembled WGS sequence"/>
</dbReference>
<feature type="transmembrane region" description="Helical" evidence="1">
    <location>
        <begin position="233"/>
        <end position="256"/>
    </location>
</feature>
<feature type="transmembrane region" description="Helical" evidence="1">
    <location>
        <begin position="21"/>
        <end position="40"/>
    </location>
</feature>
<comment type="caution">
    <text evidence="2">The sequence shown here is derived from an EMBL/GenBank/DDBJ whole genome shotgun (WGS) entry which is preliminary data.</text>
</comment>
<evidence type="ECO:0000313" key="2">
    <source>
        <dbReference type="EMBL" id="MBP1986007.1"/>
    </source>
</evidence>
<organism evidence="2 3">
    <name type="scientific">Halolamina salifodinae</name>
    <dbReference type="NCBI Taxonomy" id="1202767"/>
    <lineage>
        <taxon>Archaea</taxon>
        <taxon>Methanobacteriati</taxon>
        <taxon>Methanobacteriota</taxon>
        <taxon>Stenosarchaea group</taxon>
        <taxon>Halobacteria</taxon>
        <taxon>Halobacteriales</taxon>
        <taxon>Haloferacaceae</taxon>
    </lineage>
</organism>
<keyword evidence="1" id="KW-0812">Transmembrane</keyword>
<evidence type="ECO:0000256" key="1">
    <source>
        <dbReference type="SAM" id="Phobius"/>
    </source>
</evidence>
<dbReference type="OrthoDB" id="270764at2157"/>
<dbReference type="EMBL" id="JAGGLC010000001">
    <property type="protein sequence ID" value="MBP1986007.1"/>
    <property type="molecule type" value="Genomic_DNA"/>
</dbReference>
<sequence length="346" mass="37903">MALTPGIPRAKLFVAEHGRTIAVVLAVVAVIALTGAGWVYTNPPTTTVTDHTHEQRFESAVDTSAVVTGDSAMYQSGQRVENQPVYFTQTMPNLTLSVETAVPADQSVRVQHRLVLVMQATRNGEVFWERTRVLVDEEASTTSGVANASTTLDIPALIDRLAPVSEEVGSAGSLSVSVELTTAYESDRYSGTLTQQRPLGLSGQTYTLDSFAVENRESTTETRTTTLPTRNRLAYGVPAAVGVVALLSSVVVFVLYRRKEEWRTLEDRIHRDRYAEWISEGSLRGEVAERSVAMASVEDLVDVAIDQDKRVIYDSELNTHAVIDGPVVYYHGSIDPWTTPMTPDED</sequence>
<protein>
    <recommendedName>
        <fullName evidence="4">DUF5305 domain-containing protein</fullName>
    </recommendedName>
</protein>
<reference evidence="2" key="1">
    <citation type="submission" date="2021-03" db="EMBL/GenBank/DDBJ databases">
        <title>Genomic Encyclopedia of Type Strains, Phase IV (KMG-IV): sequencing the most valuable type-strain genomes for metagenomic binning, comparative biology and taxonomic classification.</title>
        <authorList>
            <person name="Goeker M."/>
        </authorList>
    </citation>
    <scope>NUCLEOTIDE SEQUENCE</scope>
    <source>
        <strain evidence="2">DSM 26232</strain>
    </source>
</reference>
<evidence type="ECO:0000313" key="3">
    <source>
        <dbReference type="Proteomes" id="UP000823736"/>
    </source>
</evidence>
<gene>
    <name evidence="2" type="ORF">J2753_000480</name>
</gene>
<accession>A0A8T4GSJ8</accession>
<keyword evidence="1" id="KW-0472">Membrane</keyword>
<dbReference type="AlphaFoldDB" id="A0A8T4GSJ8"/>
<evidence type="ECO:0008006" key="4">
    <source>
        <dbReference type="Google" id="ProtNLM"/>
    </source>
</evidence>
<dbReference type="Pfam" id="PF17231">
    <property type="entry name" value="DUF5305"/>
    <property type="match status" value="1"/>
</dbReference>